<dbReference type="InterPro" id="IPR038461">
    <property type="entry name" value="Schlafen_AlbA_2_dom_sf"/>
</dbReference>
<organism evidence="2 3">
    <name type="scientific">Corynebacterium suranareeae</name>
    <dbReference type="NCBI Taxonomy" id="2506452"/>
    <lineage>
        <taxon>Bacteria</taxon>
        <taxon>Bacillati</taxon>
        <taxon>Actinomycetota</taxon>
        <taxon>Actinomycetes</taxon>
        <taxon>Mycobacteriales</taxon>
        <taxon>Corynebacteriaceae</taxon>
        <taxon>Corynebacterium</taxon>
    </lineage>
</organism>
<dbReference type="Pfam" id="PF13749">
    <property type="entry name" value="HATPase_c_4"/>
    <property type="match status" value="1"/>
</dbReference>
<evidence type="ECO:0000313" key="3">
    <source>
        <dbReference type="Proteomes" id="UP000218244"/>
    </source>
</evidence>
<reference evidence="2 3" key="1">
    <citation type="submission" date="2016-02" db="EMBL/GenBank/DDBJ databases">
        <title>Corynebacterium glutamicum N24 whole genome sequencing project.</title>
        <authorList>
            <person name="Matsutani M."/>
            <person name="Nangtapong N."/>
            <person name="Yakushi T."/>
            <person name="Matsushita K."/>
        </authorList>
    </citation>
    <scope>NUCLEOTIDE SEQUENCE [LARGE SCALE GENOMIC DNA]</scope>
    <source>
        <strain evidence="2 3">N24</strain>
    </source>
</reference>
<dbReference type="Gene3D" id="3.30.950.30">
    <property type="entry name" value="Schlafen, AAA domain"/>
    <property type="match status" value="1"/>
</dbReference>
<dbReference type="InterPro" id="IPR038475">
    <property type="entry name" value="RecG_C_sf"/>
</dbReference>
<dbReference type="Gene3D" id="3.30.565.60">
    <property type="match status" value="1"/>
</dbReference>
<dbReference type="Gene3D" id="1.10.10.10">
    <property type="entry name" value="Winged helix-like DNA-binding domain superfamily/Winged helix DNA-binding domain"/>
    <property type="match status" value="1"/>
</dbReference>
<dbReference type="Pfam" id="PF04326">
    <property type="entry name" value="SLFN_AlbA_2"/>
    <property type="match status" value="1"/>
</dbReference>
<dbReference type="PANTHER" id="PTHR30595">
    <property type="entry name" value="GLPR-RELATED TRANSCRIPTIONAL REPRESSOR"/>
    <property type="match status" value="1"/>
</dbReference>
<dbReference type="InterPro" id="IPR036388">
    <property type="entry name" value="WH-like_DNA-bd_sf"/>
</dbReference>
<dbReference type="Proteomes" id="UP000218244">
    <property type="component" value="Chromosome"/>
</dbReference>
<gene>
    <name evidence="2" type="primary">recG</name>
    <name evidence="2" type="ORF">N24_0016</name>
</gene>
<proteinExistence type="predicted"/>
<dbReference type="SUPFAM" id="SSF46785">
    <property type="entry name" value="Winged helix' DNA-binding domain"/>
    <property type="match status" value="1"/>
</dbReference>
<evidence type="ECO:0000313" key="2">
    <source>
        <dbReference type="EMBL" id="BAU94278.1"/>
    </source>
</evidence>
<feature type="domain" description="Schlafen AlbA-2" evidence="1">
    <location>
        <begin position="20"/>
        <end position="147"/>
    </location>
</feature>
<dbReference type="RefSeq" id="WP_096453255.1">
    <property type="nucleotide sequence ID" value="NZ_AP017369.1"/>
</dbReference>
<protein>
    <submittedName>
        <fullName evidence="2">Transcriptional regulator</fullName>
    </submittedName>
</protein>
<sequence>MEPFELEEHLDRLRKNRKDDKTIEVKSWSSSPSGEESKSFWESLSAFANTNGGYILLGLSEPDFTPVEGFDSQMSIQFIRAGLNPQDRDGQKVEPVPHHEIKEITVDGAKVVVISVSPLDVNGPCYYLPAGINNGSFKRVGDEDRKLSNLEIYELQNRFVQTKIDRNPVPDSSIDDLNNQLVTLFKQRLIETGSRSIGTDDNWLLRKNITASNGELTVAGLLALGSYPQQFFPGVFIDVAVHPGLHKSPIGTSTRFEDRKICEGNLLEMVQEAMAAIKRNLRVRRVIEGLSGKDVLEIPEEVLREALANAVLHRDYSELAQNEAIHVDIYKDRVEITSPGGLPNGKRPESIMDGYSEPRNRVLSRILMDIPWTHEVQGVLAESNGRGVPRMFNLMREAGLPVPNFKIDISSVTVELSRHGLLDTQTNEWLVEKLGPNFSNPQGIALVLAKELGAVTPRDLRNQTGHDSEDMQNLLDDLVDRQILHQSSKNQYHLASPAVSVSPSEQAVLDAINGSTPVTIREIATITGKTTASLRPLLRSLVDAGLVIATAPPSSRNRAYLKA</sequence>
<evidence type="ECO:0000259" key="1">
    <source>
        <dbReference type="Pfam" id="PF04326"/>
    </source>
</evidence>
<accession>A0A169RLH4</accession>
<dbReference type="InterPro" id="IPR007421">
    <property type="entry name" value="Schlafen_AlbA_2_dom"/>
</dbReference>
<dbReference type="PANTHER" id="PTHR30595:SF6">
    <property type="entry name" value="SCHLAFEN ALBA-2 DOMAIN-CONTAINING PROTEIN"/>
    <property type="match status" value="1"/>
</dbReference>
<dbReference type="KEGG" id="csur:N24_0016"/>
<keyword evidence="3" id="KW-1185">Reference proteome</keyword>
<dbReference type="InterPro" id="IPR036390">
    <property type="entry name" value="WH_DNA-bd_sf"/>
</dbReference>
<dbReference type="AlphaFoldDB" id="A0A169RLH4"/>
<dbReference type="EMBL" id="AP017369">
    <property type="protein sequence ID" value="BAU94278.1"/>
    <property type="molecule type" value="Genomic_DNA"/>
</dbReference>
<name>A0A169RLH4_9CORY</name>